<dbReference type="InterPro" id="IPR036390">
    <property type="entry name" value="WH_DNA-bd_sf"/>
</dbReference>
<evidence type="ECO:0008006" key="3">
    <source>
        <dbReference type="Google" id="ProtNLM"/>
    </source>
</evidence>
<evidence type="ECO:0000313" key="2">
    <source>
        <dbReference type="Proteomes" id="UP001500298"/>
    </source>
</evidence>
<sequence>MSILRLIARYERVHELIKRKATGSPKELAQRLEVSPSTVKIIIRELIQLGGPIKYCYFSQSYVYTEQVEFEIKFEYDPNEPVL</sequence>
<reference evidence="2" key="1">
    <citation type="journal article" date="2019" name="Int. J. Syst. Evol. Microbiol.">
        <title>The Global Catalogue of Microorganisms (GCM) 10K type strain sequencing project: providing services to taxonomists for standard genome sequencing and annotation.</title>
        <authorList>
            <consortium name="The Broad Institute Genomics Platform"/>
            <consortium name="The Broad Institute Genome Sequencing Center for Infectious Disease"/>
            <person name="Wu L."/>
            <person name="Ma J."/>
        </authorList>
    </citation>
    <scope>NUCLEOTIDE SEQUENCE [LARGE SCALE GENOMIC DNA]</scope>
    <source>
        <strain evidence="2">JCM 18326</strain>
    </source>
</reference>
<dbReference type="RefSeq" id="WP_345374397.1">
    <property type="nucleotide sequence ID" value="NZ_BAABJX010000059.1"/>
</dbReference>
<organism evidence="1 2">
    <name type="scientific">Algivirga pacifica</name>
    <dbReference type="NCBI Taxonomy" id="1162670"/>
    <lineage>
        <taxon>Bacteria</taxon>
        <taxon>Pseudomonadati</taxon>
        <taxon>Bacteroidota</taxon>
        <taxon>Cytophagia</taxon>
        <taxon>Cytophagales</taxon>
        <taxon>Flammeovirgaceae</taxon>
        <taxon>Algivirga</taxon>
    </lineage>
</organism>
<keyword evidence="2" id="KW-1185">Reference proteome</keyword>
<dbReference type="SUPFAM" id="SSF46785">
    <property type="entry name" value="Winged helix' DNA-binding domain"/>
    <property type="match status" value="1"/>
</dbReference>
<proteinExistence type="predicted"/>
<dbReference type="EMBL" id="BAABJX010000059">
    <property type="protein sequence ID" value="GAA4848275.1"/>
    <property type="molecule type" value="Genomic_DNA"/>
</dbReference>
<accession>A0ABP9DK92</accession>
<comment type="caution">
    <text evidence="1">The sequence shown here is derived from an EMBL/GenBank/DDBJ whole genome shotgun (WGS) entry which is preliminary data.</text>
</comment>
<protein>
    <recommendedName>
        <fullName evidence="3">Helix-turn-helix type 11 domain-containing protein</fullName>
    </recommendedName>
</protein>
<dbReference type="Pfam" id="PF13412">
    <property type="entry name" value="HTH_24"/>
    <property type="match status" value="1"/>
</dbReference>
<evidence type="ECO:0000313" key="1">
    <source>
        <dbReference type="EMBL" id="GAA4848275.1"/>
    </source>
</evidence>
<gene>
    <name evidence="1" type="ORF">GCM10023331_36190</name>
</gene>
<dbReference type="Proteomes" id="UP001500298">
    <property type="component" value="Unassembled WGS sequence"/>
</dbReference>
<name>A0ABP9DK92_9BACT</name>